<reference evidence="1 2" key="2">
    <citation type="journal article" date="2022" name="Mol. Ecol. Resour.">
        <title>The genomes of chicory, endive, great burdock and yacon provide insights into Asteraceae paleo-polyploidization history and plant inulin production.</title>
        <authorList>
            <person name="Fan W."/>
            <person name="Wang S."/>
            <person name="Wang H."/>
            <person name="Wang A."/>
            <person name="Jiang F."/>
            <person name="Liu H."/>
            <person name="Zhao H."/>
            <person name="Xu D."/>
            <person name="Zhang Y."/>
        </authorList>
    </citation>
    <scope>NUCLEOTIDE SEQUENCE [LARGE SCALE GENOMIC DNA]</scope>
    <source>
        <strain evidence="2">cv. Yunnan</strain>
        <tissue evidence="1">Leaves</tissue>
    </source>
</reference>
<accession>A0ACB9JYG5</accession>
<reference evidence="2" key="1">
    <citation type="journal article" date="2022" name="Mol. Ecol. Resour.">
        <title>The genomes of chicory, endive, great burdock and yacon provide insights into Asteraceae palaeo-polyploidization history and plant inulin production.</title>
        <authorList>
            <person name="Fan W."/>
            <person name="Wang S."/>
            <person name="Wang H."/>
            <person name="Wang A."/>
            <person name="Jiang F."/>
            <person name="Liu H."/>
            <person name="Zhao H."/>
            <person name="Xu D."/>
            <person name="Zhang Y."/>
        </authorList>
    </citation>
    <scope>NUCLEOTIDE SEQUENCE [LARGE SCALE GENOMIC DNA]</scope>
    <source>
        <strain evidence="2">cv. Yunnan</strain>
    </source>
</reference>
<evidence type="ECO:0000313" key="2">
    <source>
        <dbReference type="Proteomes" id="UP001056120"/>
    </source>
</evidence>
<proteinExistence type="predicted"/>
<comment type="caution">
    <text evidence="1">The sequence shown here is derived from an EMBL/GenBank/DDBJ whole genome shotgun (WGS) entry which is preliminary data.</text>
</comment>
<sequence length="152" mass="17263">MLAVGNNCGNVGFWNIDSDKDNGIYVYHPHLGLISGISIHPYSLSKVSSNFFKRKLAHHFVTLFYSNFKLPGELWPISISDLSMSCQVDDKKLVRKIMGIKRNEVCCRVTRCVDVRAMRLDEKNIARVLLTRITEVKFFLAGDTRMPVVGNN</sequence>
<evidence type="ECO:0000313" key="1">
    <source>
        <dbReference type="EMBL" id="KAI3825073.1"/>
    </source>
</evidence>
<dbReference type="EMBL" id="CM042019">
    <property type="protein sequence ID" value="KAI3825073.1"/>
    <property type="molecule type" value="Genomic_DNA"/>
</dbReference>
<organism evidence="1 2">
    <name type="scientific">Smallanthus sonchifolius</name>
    <dbReference type="NCBI Taxonomy" id="185202"/>
    <lineage>
        <taxon>Eukaryota</taxon>
        <taxon>Viridiplantae</taxon>
        <taxon>Streptophyta</taxon>
        <taxon>Embryophyta</taxon>
        <taxon>Tracheophyta</taxon>
        <taxon>Spermatophyta</taxon>
        <taxon>Magnoliopsida</taxon>
        <taxon>eudicotyledons</taxon>
        <taxon>Gunneridae</taxon>
        <taxon>Pentapetalae</taxon>
        <taxon>asterids</taxon>
        <taxon>campanulids</taxon>
        <taxon>Asterales</taxon>
        <taxon>Asteraceae</taxon>
        <taxon>Asteroideae</taxon>
        <taxon>Heliantheae alliance</taxon>
        <taxon>Millerieae</taxon>
        <taxon>Smallanthus</taxon>
    </lineage>
</organism>
<name>A0ACB9JYG5_9ASTR</name>
<protein>
    <submittedName>
        <fullName evidence="1">Uncharacterized protein</fullName>
    </submittedName>
</protein>
<keyword evidence="2" id="KW-1185">Reference proteome</keyword>
<gene>
    <name evidence="1" type="ORF">L1987_06549</name>
</gene>
<dbReference type="Proteomes" id="UP001056120">
    <property type="component" value="Linkage Group LG02"/>
</dbReference>